<evidence type="ECO:0000259" key="11">
    <source>
        <dbReference type="PROSITE" id="PS51677"/>
    </source>
</evidence>
<evidence type="ECO:0000256" key="7">
    <source>
        <dbReference type="ARBA" id="ARBA00023285"/>
    </source>
</evidence>
<feature type="domain" description="Chitin-binding type-1" evidence="10">
    <location>
        <begin position="38"/>
        <end position="84"/>
    </location>
</feature>
<comment type="caution">
    <text evidence="12">The sequence shown here is derived from an EMBL/GenBank/DDBJ whole genome shotgun (WGS) entry which is preliminary data.</text>
</comment>
<sequence length="432" mass="45772">MIAALAATALGSFGISFPHDRGAVTEGAHTERRDVQVGGRCGSTQGNAVCATGLCCSEEGVCGTGRDVCSSPACQLSFGSGCDGNKSPSGKDTSNVPRPLFGDVPYGIDIPKCTLPGKVALTFDDGPNKFTNELLDILKKYNAKATFFVTAANGGKGQIQDESSGFRDVVKRMHKEGHQIGSHSWSHENFVAISAEQRRDQIVKNEIALADILGFFPTYLRLPYSSWNGEVQSELKEFGYHSIDFNLDTQDWKDPNGNYQIARDSFSSAVSQHSPKDSSFIAVAHDIHEKTVRGYVQFMIEQAQKFKYDLVTVGECLDDPSNNWYRDVGTGQEWSGPAPRKGQEKSGTPTSTTSPSSTAGGGVQGTTAGSTPASTSSPGPKEGITSASGPNTTRDAAGTAATGTPKPSSAARGVYRLTSGVLLGYIVLFALV</sequence>
<evidence type="ECO:0000256" key="5">
    <source>
        <dbReference type="ARBA" id="ARBA00022801"/>
    </source>
</evidence>
<keyword evidence="6" id="KW-0119">Carbohydrate metabolism</keyword>
<dbReference type="PANTHER" id="PTHR46471:SF4">
    <property type="entry name" value="CHITIN DEACETYLASE"/>
    <property type="match status" value="1"/>
</dbReference>
<feature type="region of interest" description="Disordered" evidence="9">
    <location>
        <begin position="321"/>
        <end position="411"/>
    </location>
</feature>
<accession>A0AA39Y8Y7</accession>
<evidence type="ECO:0000313" key="12">
    <source>
        <dbReference type="EMBL" id="KAK0648239.1"/>
    </source>
</evidence>
<dbReference type="CDD" id="cd10951">
    <property type="entry name" value="CE4_ClCDA_like"/>
    <property type="match status" value="1"/>
</dbReference>
<dbReference type="InterPro" id="IPR002509">
    <property type="entry name" value="NODB_dom"/>
</dbReference>
<dbReference type="PROSITE" id="PS50941">
    <property type="entry name" value="CHIT_BIND_I_2"/>
    <property type="match status" value="1"/>
</dbReference>
<dbReference type="Proteomes" id="UP001174936">
    <property type="component" value="Unassembled WGS sequence"/>
</dbReference>
<keyword evidence="8" id="KW-1015">Disulfide bond</keyword>
<dbReference type="SUPFAM" id="SSF88713">
    <property type="entry name" value="Glycoside hydrolase/deacetylase"/>
    <property type="match status" value="1"/>
</dbReference>
<reference evidence="12" key="1">
    <citation type="submission" date="2023-06" db="EMBL/GenBank/DDBJ databases">
        <title>Genome-scale phylogeny and comparative genomics of the fungal order Sordariales.</title>
        <authorList>
            <consortium name="Lawrence Berkeley National Laboratory"/>
            <person name="Hensen N."/>
            <person name="Bonometti L."/>
            <person name="Westerberg I."/>
            <person name="Brannstrom I.O."/>
            <person name="Guillou S."/>
            <person name="Cros-Aarteil S."/>
            <person name="Calhoun S."/>
            <person name="Haridas S."/>
            <person name="Kuo A."/>
            <person name="Mondo S."/>
            <person name="Pangilinan J."/>
            <person name="Riley R."/>
            <person name="Labutti K."/>
            <person name="Andreopoulos B."/>
            <person name="Lipzen A."/>
            <person name="Chen C."/>
            <person name="Yanf M."/>
            <person name="Daum C."/>
            <person name="Ng V."/>
            <person name="Clum A."/>
            <person name="Steindorff A."/>
            <person name="Ohm R."/>
            <person name="Martin F."/>
            <person name="Silar P."/>
            <person name="Natvig D."/>
            <person name="Lalanne C."/>
            <person name="Gautier V."/>
            <person name="Ament-Velasquez S.L."/>
            <person name="Kruys A."/>
            <person name="Hutchinson M.I."/>
            <person name="Powell A.J."/>
            <person name="Barry K."/>
            <person name="Miller A.N."/>
            <person name="Grigoriev I.V."/>
            <person name="Debuchy R."/>
            <person name="Gladieux P."/>
            <person name="Thoren M.H."/>
            <person name="Johannesson H."/>
        </authorList>
    </citation>
    <scope>NUCLEOTIDE SEQUENCE</scope>
    <source>
        <strain evidence="12">SMH2532-1</strain>
    </source>
</reference>
<proteinExistence type="predicted"/>
<keyword evidence="2 8" id="KW-0147">Chitin-binding</keyword>
<dbReference type="EMBL" id="JAULSV010000003">
    <property type="protein sequence ID" value="KAK0648239.1"/>
    <property type="molecule type" value="Genomic_DNA"/>
</dbReference>
<dbReference type="Pfam" id="PF00187">
    <property type="entry name" value="Chitin_bind_1"/>
    <property type="match status" value="1"/>
</dbReference>
<keyword evidence="3" id="KW-0479">Metal-binding</keyword>
<name>A0AA39Y8Y7_9PEZI</name>
<keyword evidence="13" id="KW-1185">Reference proteome</keyword>
<keyword evidence="4" id="KW-0732">Signal</keyword>
<dbReference type="SMART" id="SM00270">
    <property type="entry name" value="ChtBD1"/>
    <property type="match status" value="1"/>
</dbReference>
<comment type="cofactor">
    <cofactor evidence="1">
        <name>Co(2+)</name>
        <dbReference type="ChEBI" id="CHEBI:48828"/>
    </cofactor>
</comment>
<evidence type="ECO:0000256" key="9">
    <source>
        <dbReference type="SAM" id="MobiDB-lite"/>
    </source>
</evidence>
<dbReference type="Gene3D" id="3.20.20.370">
    <property type="entry name" value="Glycoside hydrolase/deacetylase"/>
    <property type="match status" value="1"/>
</dbReference>
<feature type="disulfide bond" evidence="8">
    <location>
        <begin position="41"/>
        <end position="56"/>
    </location>
</feature>
<keyword evidence="5" id="KW-0378">Hydrolase</keyword>
<evidence type="ECO:0000259" key="10">
    <source>
        <dbReference type="PROSITE" id="PS50941"/>
    </source>
</evidence>
<dbReference type="InterPro" id="IPR036861">
    <property type="entry name" value="Endochitinase-like_sf"/>
</dbReference>
<protein>
    <recommendedName>
        <fullName evidence="14">Chitin deacetylase</fullName>
    </recommendedName>
</protein>
<keyword evidence="7" id="KW-0170">Cobalt</keyword>
<dbReference type="PROSITE" id="PS51677">
    <property type="entry name" value="NODB"/>
    <property type="match status" value="1"/>
</dbReference>
<evidence type="ECO:0008006" key="14">
    <source>
        <dbReference type="Google" id="ProtNLM"/>
    </source>
</evidence>
<dbReference type="GO" id="GO:0046872">
    <property type="term" value="F:metal ion binding"/>
    <property type="evidence" value="ECO:0007669"/>
    <property type="project" value="UniProtKB-KW"/>
</dbReference>
<dbReference type="Pfam" id="PF01522">
    <property type="entry name" value="Polysacc_deac_1"/>
    <property type="match status" value="1"/>
</dbReference>
<feature type="compositionally biased region" description="Low complexity" evidence="9">
    <location>
        <begin position="346"/>
        <end position="358"/>
    </location>
</feature>
<feature type="compositionally biased region" description="Low complexity" evidence="9">
    <location>
        <begin position="365"/>
        <end position="380"/>
    </location>
</feature>
<comment type="caution">
    <text evidence="8">Lacks conserved residue(s) required for the propagation of feature annotation.</text>
</comment>
<evidence type="ECO:0000256" key="1">
    <source>
        <dbReference type="ARBA" id="ARBA00001941"/>
    </source>
</evidence>
<feature type="domain" description="NodB homology" evidence="11">
    <location>
        <begin position="117"/>
        <end position="311"/>
    </location>
</feature>
<evidence type="ECO:0000256" key="3">
    <source>
        <dbReference type="ARBA" id="ARBA00022723"/>
    </source>
</evidence>
<feature type="disulfide bond" evidence="8">
    <location>
        <begin position="50"/>
        <end position="62"/>
    </location>
</feature>
<dbReference type="AlphaFoldDB" id="A0AA39Y8Y7"/>
<dbReference type="InterPro" id="IPR011330">
    <property type="entry name" value="Glyco_hydro/deAcase_b/a-brl"/>
</dbReference>
<gene>
    <name evidence="12" type="ORF">B0T16DRAFT_325879</name>
</gene>
<dbReference type="SUPFAM" id="SSF57016">
    <property type="entry name" value="Plant lectins/antimicrobial peptides"/>
    <property type="match status" value="1"/>
</dbReference>
<dbReference type="GO" id="GO:0016810">
    <property type="term" value="F:hydrolase activity, acting on carbon-nitrogen (but not peptide) bonds"/>
    <property type="evidence" value="ECO:0007669"/>
    <property type="project" value="InterPro"/>
</dbReference>
<dbReference type="GO" id="GO:0005975">
    <property type="term" value="P:carbohydrate metabolic process"/>
    <property type="evidence" value="ECO:0007669"/>
    <property type="project" value="InterPro"/>
</dbReference>
<dbReference type="PANTHER" id="PTHR46471">
    <property type="entry name" value="CHITIN DEACETYLASE"/>
    <property type="match status" value="1"/>
</dbReference>
<dbReference type="InterPro" id="IPR001002">
    <property type="entry name" value="Chitin-bd_1"/>
</dbReference>
<feature type="disulfide bond" evidence="8">
    <location>
        <begin position="55"/>
        <end position="69"/>
    </location>
</feature>
<evidence type="ECO:0000256" key="8">
    <source>
        <dbReference type="PROSITE-ProRule" id="PRU00261"/>
    </source>
</evidence>
<evidence type="ECO:0000313" key="13">
    <source>
        <dbReference type="Proteomes" id="UP001174936"/>
    </source>
</evidence>
<evidence type="ECO:0000256" key="6">
    <source>
        <dbReference type="ARBA" id="ARBA00023277"/>
    </source>
</evidence>
<dbReference type="CDD" id="cd00035">
    <property type="entry name" value="ChtBD1"/>
    <property type="match status" value="1"/>
</dbReference>
<dbReference type="Gene3D" id="3.30.60.10">
    <property type="entry name" value="Endochitinase-like"/>
    <property type="match status" value="1"/>
</dbReference>
<dbReference type="GO" id="GO:0008061">
    <property type="term" value="F:chitin binding"/>
    <property type="evidence" value="ECO:0007669"/>
    <property type="project" value="UniProtKB-UniRule"/>
</dbReference>
<feature type="compositionally biased region" description="Low complexity" evidence="9">
    <location>
        <begin position="392"/>
        <end position="404"/>
    </location>
</feature>
<evidence type="ECO:0000256" key="2">
    <source>
        <dbReference type="ARBA" id="ARBA00022669"/>
    </source>
</evidence>
<organism evidence="12 13">
    <name type="scientific">Cercophora newfieldiana</name>
    <dbReference type="NCBI Taxonomy" id="92897"/>
    <lineage>
        <taxon>Eukaryota</taxon>
        <taxon>Fungi</taxon>
        <taxon>Dikarya</taxon>
        <taxon>Ascomycota</taxon>
        <taxon>Pezizomycotina</taxon>
        <taxon>Sordariomycetes</taxon>
        <taxon>Sordariomycetidae</taxon>
        <taxon>Sordariales</taxon>
        <taxon>Lasiosphaeriaceae</taxon>
        <taxon>Cercophora</taxon>
    </lineage>
</organism>
<evidence type="ECO:0000256" key="4">
    <source>
        <dbReference type="ARBA" id="ARBA00022729"/>
    </source>
</evidence>